<comment type="pathway">
    <text evidence="2">Protein modification; protein ubiquitination.</text>
</comment>
<dbReference type="GO" id="GO:0043161">
    <property type="term" value="P:proteasome-mediated ubiquitin-dependent protein catabolic process"/>
    <property type="evidence" value="ECO:0007669"/>
    <property type="project" value="UniProtKB-ARBA"/>
</dbReference>
<keyword evidence="5" id="KW-0479">Metal-binding</keyword>
<protein>
    <recommendedName>
        <fullName evidence="3">RING-type E3 ubiquitin transferase</fullName>
        <ecNumber evidence="3">2.3.2.27</ecNumber>
    </recommendedName>
</protein>
<feature type="compositionally biased region" description="Low complexity" evidence="10">
    <location>
        <begin position="534"/>
        <end position="547"/>
    </location>
</feature>
<dbReference type="SMART" id="SM00184">
    <property type="entry name" value="RING"/>
    <property type="match status" value="1"/>
</dbReference>
<feature type="region of interest" description="Disordered" evidence="10">
    <location>
        <begin position="573"/>
        <end position="613"/>
    </location>
</feature>
<evidence type="ECO:0000256" key="7">
    <source>
        <dbReference type="ARBA" id="ARBA00022786"/>
    </source>
</evidence>
<keyword evidence="7" id="KW-0833">Ubl conjugation pathway</keyword>
<evidence type="ECO:0000313" key="13">
    <source>
        <dbReference type="Proteomes" id="UP001604336"/>
    </source>
</evidence>
<dbReference type="Pfam" id="PF13639">
    <property type="entry name" value="zf-RING_2"/>
    <property type="match status" value="1"/>
</dbReference>
<evidence type="ECO:0000256" key="2">
    <source>
        <dbReference type="ARBA" id="ARBA00004906"/>
    </source>
</evidence>
<keyword evidence="6 9" id="KW-0863">Zinc-finger</keyword>
<feature type="compositionally biased region" description="Polar residues" evidence="10">
    <location>
        <begin position="507"/>
        <end position="527"/>
    </location>
</feature>
<feature type="region of interest" description="Disordered" evidence="10">
    <location>
        <begin position="202"/>
        <end position="228"/>
    </location>
</feature>
<dbReference type="Gene3D" id="3.30.40.10">
    <property type="entry name" value="Zinc/RING finger domain, C3HC4 (zinc finger)"/>
    <property type="match status" value="1"/>
</dbReference>
<keyword evidence="13" id="KW-1185">Reference proteome</keyword>
<dbReference type="FunFam" id="3.30.40.10:FF:000309">
    <property type="entry name" value="E3 ubiquitin-protein ligase MBR2"/>
    <property type="match status" value="1"/>
</dbReference>
<dbReference type="AlphaFoldDB" id="A0ABD1SDH6"/>
<dbReference type="PROSITE" id="PS50089">
    <property type="entry name" value="ZF_RING_2"/>
    <property type="match status" value="1"/>
</dbReference>
<dbReference type="Proteomes" id="UP001604336">
    <property type="component" value="Unassembled WGS sequence"/>
</dbReference>
<dbReference type="InterPro" id="IPR001841">
    <property type="entry name" value="Znf_RING"/>
</dbReference>
<evidence type="ECO:0000256" key="5">
    <source>
        <dbReference type="ARBA" id="ARBA00022723"/>
    </source>
</evidence>
<dbReference type="PANTHER" id="PTHR22937">
    <property type="entry name" value="E3 UBIQUITIN-PROTEIN LIGASE RNF165"/>
    <property type="match status" value="1"/>
</dbReference>
<dbReference type="EC" id="2.3.2.27" evidence="3"/>
<evidence type="ECO:0000256" key="9">
    <source>
        <dbReference type="PROSITE-ProRule" id="PRU00175"/>
    </source>
</evidence>
<evidence type="ECO:0000259" key="11">
    <source>
        <dbReference type="PROSITE" id="PS50089"/>
    </source>
</evidence>
<gene>
    <name evidence="12" type="ORF">Adt_23789</name>
</gene>
<evidence type="ECO:0000256" key="3">
    <source>
        <dbReference type="ARBA" id="ARBA00012483"/>
    </source>
</evidence>
<accession>A0ABD1SDH6</accession>
<dbReference type="InterPro" id="IPR045191">
    <property type="entry name" value="MBR1/2-like"/>
</dbReference>
<dbReference type="GO" id="GO:0008270">
    <property type="term" value="F:zinc ion binding"/>
    <property type="evidence" value="ECO:0007669"/>
    <property type="project" value="UniProtKB-KW"/>
</dbReference>
<evidence type="ECO:0000256" key="10">
    <source>
        <dbReference type="SAM" id="MobiDB-lite"/>
    </source>
</evidence>
<dbReference type="SUPFAM" id="SSF57850">
    <property type="entry name" value="RING/U-box"/>
    <property type="match status" value="1"/>
</dbReference>
<organism evidence="12 13">
    <name type="scientific">Abeliophyllum distichum</name>
    <dbReference type="NCBI Taxonomy" id="126358"/>
    <lineage>
        <taxon>Eukaryota</taxon>
        <taxon>Viridiplantae</taxon>
        <taxon>Streptophyta</taxon>
        <taxon>Embryophyta</taxon>
        <taxon>Tracheophyta</taxon>
        <taxon>Spermatophyta</taxon>
        <taxon>Magnoliopsida</taxon>
        <taxon>eudicotyledons</taxon>
        <taxon>Gunneridae</taxon>
        <taxon>Pentapetalae</taxon>
        <taxon>asterids</taxon>
        <taxon>lamiids</taxon>
        <taxon>Lamiales</taxon>
        <taxon>Oleaceae</taxon>
        <taxon>Forsythieae</taxon>
        <taxon>Abeliophyllum</taxon>
    </lineage>
</organism>
<feature type="region of interest" description="Disordered" evidence="10">
    <location>
        <begin position="505"/>
        <end position="561"/>
    </location>
</feature>
<name>A0ABD1SDH6_9LAMI</name>
<dbReference type="EMBL" id="JBFOLK010000007">
    <property type="protein sequence ID" value="KAL2498239.1"/>
    <property type="molecule type" value="Genomic_DNA"/>
</dbReference>
<dbReference type="InterPro" id="IPR013083">
    <property type="entry name" value="Znf_RING/FYVE/PHD"/>
</dbReference>
<feature type="domain" description="RING-type" evidence="11">
    <location>
        <begin position="745"/>
        <end position="786"/>
    </location>
</feature>
<proteinExistence type="predicted"/>
<feature type="compositionally biased region" description="Polar residues" evidence="10">
    <location>
        <begin position="202"/>
        <end position="224"/>
    </location>
</feature>
<evidence type="ECO:0000256" key="4">
    <source>
        <dbReference type="ARBA" id="ARBA00022679"/>
    </source>
</evidence>
<evidence type="ECO:0000256" key="8">
    <source>
        <dbReference type="ARBA" id="ARBA00022833"/>
    </source>
</evidence>
<sequence length="792" mass="86185">MDHRVGGDRKRLKEIDTVKFLETGIIKVRVSICRSICCSLADFLKNNSAGYPVFEYLNKITVALMQGQRSAVSTLPENICFDNVSASNDAGIDQQISWNNMQPSSQHLLPDYMIQSSDTNVSYLNHANQEENLSGWNGGGSSSNAAMSHVGQNEREIERGWPSLTSVLSGAAFTLEERQYEPSNILSLNNVDVNLNSNQSTNGYLQTTSSDSFPQDLNMSSGSLDNDEDCQVVERPNAYKSVGSSDERMPSASSSSYPFGVPSGSGGYAMEESVGRPGCSVDGRRLSCKRKVLEGNVGQSSGSGSSNYFHHAESSLWHALPAPQHATSSVNMSTPTENNLSMNVQGQTNPRHGLGFGVNASATPLTSNATVIDESSRPNFRLRLNGSPQQGSVPRHLFSTEVDVGDANALSSQHSSRLHVRNNAFDSRPASAAENGSFHVPSALMHVPYARRNLQSRWNGSSSSRISNSSGSAIPGEGDAVLYEEPPVRNVPRNLSEHPMFVPAIDTRSSSQNPTNWGVAGGNTSIAGNVAATPPSSSRSRVNSSIPPWVPHRSSPQHPRRLSEIVRRSLLSSAGAESGGQSSNHALLRSGSSAASQETTLSSGSGNHRHHLSNSRSAILLERHLDGAFGAPYSLRTLAAAGEGRSRLVSEIRSVLNLMRRGEGLRFEDFMLLDQSIFFGMADIHDRHRDMRLDVDNMSYEELLALEERIGNVCTGLNEETILCRLKQRKYVDVRTQGQVESEPCCICQEEYKDEDDLGKLECGHDFHKECVKQWLMHKNICPICKTTGLAT</sequence>
<feature type="compositionally biased region" description="Polar residues" evidence="10">
    <location>
        <begin position="590"/>
        <end position="606"/>
    </location>
</feature>
<keyword evidence="4" id="KW-0808">Transferase</keyword>
<dbReference type="PANTHER" id="PTHR22937:SF224">
    <property type="entry name" value="E3 UBIQUITIN-PROTEIN LIGASE MBR1-RELATED"/>
    <property type="match status" value="1"/>
</dbReference>
<comment type="caution">
    <text evidence="12">The sequence shown here is derived from an EMBL/GenBank/DDBJ whole genome shotgun (WGS) entry which is preliminary data.</text>
</comment>
<reference evidence="13" key="1">
    <citation type="submission" date="2024-07" db="EMBL/GenBank/DDBJ databases">
        <title>Two chromosome-level genome assemblies of Korean endemic species Abeliophyllum distichum and Forsythia ovata (Oleaceae).</title>
        <authorList>
            <person name="Jang H."/>
        </authorList>
    </citation>
    <scope>NUCLEOTIDE SEQUENCE [LARGE SCALE GENOMIC DNA]</scope>
</reference>
<evidence type="ECO:0000313" key="12">
    <source>
        <dbReference type="EMBL" id="KAL2498239.1"/>
    </source>
</evidence>
<dbReference type="GO" id="GO:0061630">
    <property type="term" value="F:ubiquitin protein ligase activity"/>
    <property type="evidence" value="ECO:0007669"/>
    <property type="project" value="UniProtKB-EC"/>
</dbReference>
<feature type="region of interest" description="Disordered" evidence="10">
    <location>
        <begin position="239"/>
        <end position="258"/>
    </location>
</feature>
<evidence type="ECO:0000256" key="6">
    <source>
        <dbReference type="ARBA" id="ARBA00022771"/>
    </source>
</evidence>
<dbReference type="GO" id="GO:0010228">
    <property type="term" value="P:vegetative to reproductive phase transition of meristem"/>
    <property type="evidence" value="ECO:0007669"/>
    <property type="project" value="UniProtKB-ARBA"/>
</dbReference>
<keyword evidence="8" id="KW-0862">Zinc</keyword>
<evidence type="ECO:0000256" key="1">
    <source>
        <dbReference type="ARBA" id="ARBA00000900"/>
    </source>
</evidence>
<comment type="catalytic activity">
    <reaction evidence="1">
        <text>S-ubiquitinyl-[E2 ubiquitin-conjugating enzyme]-L-cysteine + [acceptor protein]-L-lysine = [E2 ubiquitin-conjugating enzyme]-L-cysteine + N(6)-ubiquitinyl-[acceptor protein]-L-lysine.</text>
        <dbReference type="EC" id="2.3.2.27"/>
    </reaction>
</comment>
<feature type="compositionally biased region" description="Low complexity" evidence="10">
    <location>
        <begin position="573"/>
        <end position="583"/>
    </location>
</feature>